<evidence type="ECO:0000313" key="10">
    <source>
        <dbReference type="Proteomes" id="UP000789845"/>
    </source>
</evidence>
<dbReference type="NCBIfam" id="TIGR01727">
    <property type="entry name" value="oligo_HPY"/>
    <property type="match status" value="1"/>
</dbReference>
<protein>
    <submittedName>
        <fullName evidence="9">Oligopeptide transport ATP-binding protein OppD</fullName>
    </submittedName>
</protein>
<dbReference type="InterPro" id="IPR003439">
    <property type="entry name" value="ABC_transporter-like_ATP-bd"/>
</dbReference>
<evidence type="ECO:0000259" key="8">
    <source>
        <dbReference type="PROSITE" id="PS50893"/>
    </source>
</evidence>
<dbReference type="SUPFAM" id="SSF52540">
    <property type="entry name" value="P-loop containing nucleoside triphosphate hydrolases"/>
    <property type="match status" value="1"/>
</dbReference>
<dbReference type="GO" id="GO:0015833">
    <property type="term" value="P:peptide transport"/>
    <property type="evidence" value="ECO:0007669"/>
    <property type="project" value="InterPro"/>
</dbReference>
<dbReference type="InterPro" id="IPR003593">
    <property type="entry name" value="AAA+_ATPase"/>
</dbReference>
<gene>
    <name evidence="9" type="primary">oppD_1</name>
    <name evidence="9" type="ORF">NEOCIP111885_00212</name>
</gene>
<dbReference type="InterPro" id="IPR050388">
    <property type="entry name" value="ABC_Ni/Peptide_Import"/>
</dbReference>
<dbReference type="EMBL" id="CAKJTG010000001">
    <property type="protein sequence ID" value="CAG9606524.1"/>
    <property type="molecule type" value="Genomic_DNA"/>
</dbReference>
<proteinExistence type="inferred from homology"/>
<dbReference type="InterPro" id="IPR013563">
    <property type="entry name" value="Oligopep_ABC_C"/>
</dbReference>
<dbReference type="Pfam" id="PF08352">
    <property type="entry name" value="oligo_HPY"/>
    <property type="match status" value="1"/>
</dbReference>
<dbReference type="Pfam" id="PF00005">
    <property type="entry name" value="ABC_tran"/>
    <property type="match status" value="1"/>
</dbReference>
<keyword evidence="10" id="KW-1185">Reference proteome</keyword>
<dbReference type="Proteomes" id="UP000789845">
    <property type="component" value="Unassembled WGS sequence"/>
</dbReference>
<keyword evidence="6 9" id="KW-0067">ATP-binding</keyword>
<keyword evidence="7" id="KW-0472">Membrane</keyword>
<name>A0A9C7G659_9BACI</name>
<comment type="subcellular location">
    <subcellularLocation>
        <location evidence="1">Cell membrane</location>
        <topology evidence="1">Peripheral membrane protein</topology>
    </subcellularLocation>
</comment>
<dbReference type="PANTHER" id="PTHR43297:SF2">
    <property type="entry name" value="DIPEPTIDE TRANSPORT ATP-BINDING PROTEIN DPPD"/>
    <property type="match status" value="1"/>
</dbReference>
<dbReference type="GO" id="GO:0005524">
    <property type="term" value="F:ATP binding"/>
    <property type="evidence" value="ECO:0007669"/>
    <property type="project" value="UniProtKB-KW"/>
</dbReference>
<dbReference type="AlphaFoldDB" id="A0A9C7G659"/>
<dbReference type="PROSITE" id="PS00211">
    <property type="entry name" value="ABC_TRANSPORTER_1"/>
    <property type="match status" value="1"/>
</dbReference>
<keyword evidence="5" id="KW-0547">Nucleotide-binding</keyword>
<dbReference type="FunFam" id="3.40.50.300:FF:000016">
    <property type="entry name" value="Oligopeptide ABC transporter ATP-binding component"/>
    <property type="match status" value="1"/>
</dbReference>
<comment type="similarity">
    <text evidence="2">Belongs to the ABC transporter superfamily.</text>
</comment>
<feature type="domain" description="ABC transporter" evidence="8">
    <location>
        <begin position="5"/>
        <end position="256"/>
    </location>
</feature>
<evidence type="ECO:0000256" key="1">
    <source>
        <dbReference type="ARBA" id="ARBA00004202"/>
    </source>
</evidence>
<evidence type="ECO:0000313" key="9">
    <source>
        <dbReference type="EMBL" id="CAG9606524.1"/>
    </source>
</evidence>
<dbReference type="PROSITE" id="PS50893">
    <property type="entry name" value="ABC_TRANSPORTER_2"/>
    <property type="match status" value="1"/>
</dbReference>
<keyword evidence="3" id="KW-0813">Transport</keyword>
<evidence type="ECO:0000256" key="6">
    <source>
        <dbReference type="ARBA" id="ARBA00022840"/>
    </source>
</evidence>
<sequence length="336" mass="37085">MEKLLQIENLNVSFNTYGGEVKAVRGVSFSVKKGEAVAIVGESGCGKSVTAKSIMKLLTAPPAEYKEGKILFHGQDLLPLPENEMKKIRGNKISMIFQDPMSSLNPTSRIGDQLIEGLVKHNRMSRAIALQHAVQLLERVGIPHAKSRLKHYPHEFSGGMRQRVMIAIALACDPELIIADEPTTALDVTIQAQVLTLMKKLQKETNTSIILITHDLGVVAEVCDKVIVMYAGEVVESGSVEEIFSNPTHPYTKGLMKSIPRLDMDRSSRLYSIVGSPPDLLDPPKGCSFYPRCEYAMKVCKDYHPELELVSGTQQSSCWLHHPMAQAAAAKVREDH</sequence>
<dbReference type="RefSeq" id="WP_230494806.1">
    <property type="nucleotide sequence ID" value="NZ_CAKJTG010000001.1"/>
</dbReference>
<evidence type="ECO:0000256" key="5">
    <source>
        <dbReference type="ARBA" id="ARBA00022741"/>
    </source>
</evidence>
<comment type="caution">
    <text evidence="9">The sequence shown here is derived from an EMBL/GenBank/DDBJ whole genome shotgun (WGS) entry which is preliminary data.</text>
</comment>
<accession>A0A9C7G659</accession>
<keyword evidence="4" id="KW-1003">Cell membrane</keyword>
<evidence type="ECO:0000256" key="7">
    <source>
        <dbReference type="ARBA" id="ARBA00023136"/>
    </source>
</evidence>
<dbReference type="InterPro" id="IPR017871">
    <property type="entry name" value="ABC_transporter-like_CS"/>
</dbReference>
<organism evidence="9 10">
    <name type="scientific">Pseudoneobacillus rhizosphaerae</name>
    <dbReference type="NCBI Taxonomy" id="2880968"/>
    <lineage>
        <taxon>Bacteria</taxon>
        <taxon>Bacillati</taxon>
        <taxon>Bacillota</taxon>
        <taxon>Bacilli</taxon>
        <taxon>Bacillales</taxon>
        <taxon>Bacillaceae</taxon>
        <taxon>Pseudoneobacillus</taxon>
    </lineage>
</organism>
<dbReference type="PANTHER" id="PTHR43297">
    <property type="entry name" value="OLIGOPEPTIDE TRANSPORT ATP-BINDING PROTEIN APPD"/>
    <property type="match status" value="1"/>
</dbReference>
<dbReference type="SMART" id="SM00382">
    <property type="entry name" value="AAA"/>
    <property type="match status" value="1"/>
</dbReference>
<evidence type="ECO:0000256" key="3">
    <source>
        <dbReference type="ARBA" id="ARBA00022448"/>
    </source>
</evidence>
<evidence type="ECO:0000256" key="2">
    <source>
        <dbReference type="ARBA" id="ARBA00005417"/>
    </source>
</evidence>
<dbReference type="InterPro" id="IPR027417">
    <property type="entry name" value="P-loop_NTPase"/>
</dbReference>
<dbReference type="GO" id="GO:0016887">
    <property type="term" value="F:ATP hydrolysis activity"/>
    <property type="evidence" value="ECO:0007669"/>
    <property type="project" value="InterPro"/>
</dbReference>
<reference evidence="9" key="1">
    <citation type="submission" date="2021-10" db="EMBL/GenBank/DDBJ databases">
        <authorList>
            <person name="Criscuolo A."/>
        </authorList>
    </citation>
    <scope>NUCLEOTIDE SEQUENCE</scope>
    <source>
        <strain evidence="9">CIP111885</strain>
    </source>
</reference>
<dbReference type="Gene3D" id="3.40.50.300">
    <property type="entry name" value="P-loop containing nucleotide triphosphate hydrolases"/>
    <property type="match status" value="1"/>
</dbReference>
<evidence type="ECO:0000256" key="4">
    <source>
        <dbReference type="ARBA" id="ARBA00022475"/>
    </source>
</evidence>
<dbReference type="CDD" id="cd03257">
    <property type="entry name" value="ABC_NikE_OppD_transporters"/>
    <property type="match status" value="1"/>
</dbReference>
<dbReference type="GO" id="GO:0005886">
    <property type="term" value="C:plasma membrane"/>
    <property type="evidence" value="ECO:0007669"/>
    <property type="project" value="UniProtKB-SubCell"/>
</dbReference>